<protein>
    <submittedName>
        <fullName evidence="2">Diguanylate phosphodiesterase</fullName>
    </submittedName>
</protein>
<evidence type="ECO:0000313" key="2">
    <source>
        <dbReference type="EMBL" id="SIT48257.1"/>
    </source>
</evidence>
<comment type="caution">
    <text evidence="2">The sequence shown here is derived from an EMBL/GenBank/DDBJ whole genome shotgun (WGS) entry which is preliminary data.</text>
</comment>
<feature type="domain" description="EAL" evidence="1">
    <location>
        <begin position="180"/>
        <end position="429"/>
    </location>
</feature>
<sequence length="431" mass="47220">MSKHLYLVPPCDKLTLLTPAEEAMAVLTTFTRENAVSVNCCDTKTICIVASIRNLAQIEGAYGSDAALAVRHIVHERAREFSMRKSGIVTFSGGLIFFVMPRDDYSESDDVPHVLDDNSIVESVIAALGDEPVPTVTGMIRAAIDASIPPDVDEPFDLDEVGPHAAQMGGKTWRAGYMTDMQTANEVFDALERGELCFRYEKVCSACDIGIIGYYEALLCTTENGMPVSVGNKIPVLERLGLIGRLDKWVVASVIETLRACPDVSLGCNVSVQSATLDGWWATIIERLTREPQVARRLVVEITESALFTDMDALSDFIRVLRLLGCRVALDDVGAGHSCLKSLTELRVDMVKVDGSYLRHARATDRARARLRSLVQLARLCASHVVLEGIEREADVQISLACGAQWVQGYLFDPIFGSDLTHPVTNRDRGD</sequence>
<dbReference type="InterPro" id="IPR035919">
    <property type="entry name" value="EAL_sf"/>
</dbReference>
<keyword evidence="3" id="KW-1185">Reference proteome</keyword>
<accession>A0A1N7SLH3</accession>
<name>A0A1N7SLH3_9BURK</name>
<dbReference type="PROSITE" id="PS50883">
    <property type="entry name" value="EAL"/>
    <property type="match status" value="1"/>
</dbReference>
<dbReference type="InterPro" id="IPR001633">
    <property type="entry name" value="EAL_dom"/>
</dbReference>
<reference evidence="2" key="1">
    <citation type="submission" date="2016-12" db="EMBL/GenBank/DDBJ databases">
        <authorList>
            <person name="Moulin L."/>
        </authorList>
    </citation>
    <scope>NUCLEOTIDE SEQUENCE [LARGE SCALE GENOMIC DNA]</scope>
    <source>
        <strain evidence="2">STM 7183</strain>
    </source>
</reference>
<dbReference type="PANTHER" id="PTHR33121:SF23">
    <property type="entry name" value="CYCLIC DI-GMP PHOSPHODIESTERASE PDEB"/>
    <property type="match status" value="1"/>
</dbReference>
<dbReference type="SUPFAM" id="SSF141868">
    <property type="entry name" value="EAL domain-like"/>
    <property type="match status" value="1"/>
</dbReference>
<organism evidence="2 3">
    <name type="scientific">Paraburkholderia piptadeniae</name>
    <dbReference type="NCBI Taxonomy" id="1701573"/>
    <lineage>
        <taxon>Bacteria</taxon>
        <taxon>Pseudomonadati</taxon>
        <taxon>Pseudomonadota</taxon>
        <taxon>Betaproteobacteria</taxon>
        <taxon>Burkholderiales</taxon>
        <taxon>Burkholderiaceae</taxon>
        <taxon>Paraburkholderia</taxon>
    </lineage>
</organism>
<dbReference type="SMART" id="SM00052">
    <property type="entry name" value="EAL"/>
    <property type="match status" value="1"/>
</dbReference>
<dbReference type="AlphaFoldDB" id="A0A1N7SLH3"/>
<dbReference type="Proteomes" id="UP000195569">
    <property type="component" value="Unassembled WGS sequence"/>
</dbReference>
<dbReference type="Pfam" id="PF00563">
    <property type="entry name" value="EAL"/>
    <property type="match status" value="1"/>
</dbReference>
<dbReference type="EMBL" id="CYGY02000063">
    <property type="protein sequence ID" value="SIT48257.1"/>
    <property type="molecule type" value="Genomic_DNA"/>
</dbReference>
<dbReference type="PANTHER" id="PTHR33121">
    <property type="entry name" value="CYCLIC DI-GMP PHOSPHODIESTERASE PDEF"/>
    <property type="match status" value="1"/>
</dbReference>
<dbReference type="InterPro" id="IPR050706">
    <property type="entry name" value="Cyclic-di-GMP_PDE-like"/>
</dbReference>
<dbReference type="CDD" id="cd01948">
    <property type="entry name" value="EAL"/>
    <property type="match status" value="1"/>
</dbReference>
<evidence type="ECO:0000313" key="3">
    <source>
        <dbReference type="Proteomes" id="UP000195569"/>
    </source>
</evidence>
<dbReference type="Gene3D" id="3.20.20.450">
    <property type="entry name" value="EAL domain"/>
    <property type="match status" value="1"/>
</dbReference>
<proteinExistence type="predicted"/>
<dbReference type="GO" id="GO:0071111">
    <property type="term" value="F:cyclic-guanylate-specific phosphodiesterase activity"/>
    <property type="evidence" value="ECO:0007669"/>
    <property type="project" value="InterPro"/>
</dbReference>
<gene>
    <name evidence="2" type="ORF">BN2476_630078</name>
</gene>
<evidence type="ECO:0000259" key="1">
    <source>
        <dbReference type="PROSITE" id="PS50883"/>
    </source>
</evidence>